<gene>
    <name evidence="2" type="ORF">F3Y22_tig00013808pilonHSYRG00042</name>
</gene>
<name>A0A6A3C1D4_HIBSY</name>
<dbReference type="Proteomes" id="UP000436088">
    <property type="component" value="Unassembled WGS sequence"/>
</dbReference>
<evidence type="ECO:0000313" key="3">
    <source>
        <dbReference type="Proteomes" id="UP000436088"/>
    </source>
</evidence>
<dbReference type="CDD" id="cd06222">
    <property type="entry name" value="RNase_H_like"/>
    <property type="match status" value="1"/>
</dbReference>
<evidence type="ECO:0000259" key="1">
    <source>
        <dbReference type="Pfam" id="PF13456"/>
    </source>
</evidence>
<protein>
    <recommendedName>
        <fullName evidence="1">RNase H type-1 domain-containing protein</fullName>
    </recommendedName>
</protein>
<dbReference type="InterPro" id="IPR036397">
    <property type="entry name" value="RNaseH_sf"/>
</dbReference>
<comment type="caution">
    <text evidence="2">The sequence shown here is derived from an EMBL/GenBank/DDBJ whole genome shotgun (WGS) entry which is preliminary data.</text>
</comment>
<dbReference type="Pfam" id="PF13456">
    <property type="entry name" value="RVT_3"/>
    <property type="match status" value="2"/>
</dbReference>
<dbReference type="AlphaFoldDB" id="A0A6A3C1D4"/>
<dbReference type="PANTHER" id="PTHR47074">
    <property type="entry name" value="BNAC02G40300D PROTEIN"/>
    <property type="match status" value="1"/>
</dbReference>
<proteinExistence type="predicted"/>
<dbReference type="InterPro" id="IPR044730">
    <property type="entry name" value="RNase_H-like_dom_plant"/>
</dbReference>
<keyword evidence="3" id="KW-1185">Reference proteome</keyword>
<dbReference type="EMBL" id="VEPZ02000559">
    <property type="protein sequence ID" value="KAE8722634.1"/>
    <property type="molecule type" value="Genomic_DNA"/>
</dbReference>
<dbReference type="PANTHER" id="PTHR47074:SF61">
    <property type="entry name" value="RNASE H TYPE-1 DOMAIN-CONTAINING PROTEIN"/>
    <property type="match status" value="1"/>
</dbReference>
<dbReference type="InterPro" id="IPR052929">
    <property type="entry name" value="RNase_H-like_EbsB-rel"/>
</dbReference>
<dbReference type="GO" id="GO:0004523">
    <property type="term" value="F:RNA-DNA hybrid ribonuclease activity"/>
    <property type="evidence" value="ECO:0007669"/>
    <property type="project" value="InterPro"/>
</dbReference>
<sequence>MAAVSEVIARDFLGYIMASCIVPHSYIKDAFVGKALSCLQVVTFARELDFTRVIFEGDMLTIIKKLLCSTVDGSLIVPIICDIKENSKAFVSMVYSFIGREANHDAHVLARDAYLRDISSFVDPANSLVAKIKFNFDSAYCAQSMAAVSGVIVLDFSGYIMASCTVPHSYVKDDFVAKALLCLQVVTFARELDFTRVIFEGDTLTIIKKLLCPTVDGSLITPIICDIKEYSKAFASMVYSFIGREANRDAHVLARDGQMLRSTRYWIEEAPPNATLTTVEDKARLG</sequence>
<evidence type="ECO:0000313" key="2">
    <source>
        <dbReference type="EMBL" id="KAE8722634.1"/>
    </source>
</evidence>
<dbReference type="GO" id="GO:0003676">
    <property type="term" value="F:nucleic acid binding"/>
    <property type="evidence" value="ECO:0007669"/>
    <property type="project" value="InterPro"/>
</dbReference>
<dbReference type="InterPro" id="IPR002156">
    <property type="entry name" value="RNaseH_domain"/>
</dbReference>
<reference evidence="2" key="1">
    <citation type="submission" date="2019-09" db="EMBL/GenBank/DDBJ databases">
        <title>Draft genome information of white flower Hibiscus syriacus.</title>
        <authorList>
            <person name="Kim Y.-M."/>
        </authorList>
    </citation>
    <scope>NUCLEOTIDE SEQUENCE [LARGE SCALE GENOMIC DNA]</scope>
    <source>
        <strain evidence="2">YM2019G1</strain>
    </source>
</reference>
<accession>A0A6A3C1D4</accession>
<dbReference type="Gene3D" id="3.30.420.10">
    <property type="entry name" value="Ribonuclease H-like superfamily/Ribonuclease H"/>
    <property type="match status" value="1"/>
</dbReference>
<feature type="domain" description="RNase H type-1" evidence="1">
    <location>
        <begin position="135"/>
        <end position="256"/>
    </location>
</feature>
<organism evidence="2 3">
    <name type="scientific">Hibiscus syriacus</name>
    <name type="common">Rose of Sharon</name>
    <dbReference type="NCBI Taxonomy" id="106335"/>
    <lineage>
        <taxon>Eukaryota</taxon>
        <taxon>Viridiplantae</taxon>
        <taxon>Streptophyta</taxon>
        <taxon>Embryophyta</taxon>
        <taxon>Tracheophyta</taxon>
        <taxon>Spermatophyta</taxon>
        <taxon>Magnoliopsida</taxon>
        <taxon>eudicotyledons</taxon>
        <taxon>Gunneridae</taxon>
        <taxon>Pentapetalae</taxon>
        <taxon>rosids</taxon>
        <taxon>malvids</taxon>
        <taxon>Malvales</taxon>
        <taxon>Malvaceae</taxon>
        <taxon>Malvoideae</taxon>
        <taxon>Hibiscus</taxon>
    </lineage>
</organism>
<feature type="domain" description="RNase H type-1" evidence="1">
    <location>
        <begin position="24"/>
        <end position="113"/>
    </location>
</feature>